<dbReference type="Pfam" id="PF02577">
    <property type="entry name" value="BFN_dom"/>
    <property type="match status" value="1"/>
</dbReference>
<evidence type="ECO:0000259" key="1">
    <source>
        <dbReference type="PROSITE" id="PS51658"/>
    </source>
</evidence>
<dbReference type="AlphaFoldDB" id="A0A6J6YT23"/>
<name>A0A6J6YT23_9ZZZZ</name>
<dbReference type="GO" id="GO:0004518">
    <property type="term" value="F:nuclease activity"/>
    <property type="evidence" value="ECO:0007669"/>
    <property type="project" value="InterPro"/>
</dbReference>
<protein>
    <submittedName>
        <fullName evidence="2">Unannotated protein</fullName>
    </submittedName>
</protein>
<proteinExistence type="predicted"/>
<evidence type="ECO:0000313" key="2">
    <source>
        <dbReference type="EMBL" id="CAB4812630.1"/>
    </source>
</evidence>
<dbReference type="InterPro" id="IPR003729">
    <property type="entry name" value="Bi_nuclease_dom"/>
</dbReference>
<accession>A0A6J6YT23</accession>
<reference evidence="2" key="1">
    <citation type="submission" date="2020-05" db="EMBL/GenBank/DDBJ databases">
        <authorList>
            <person name="Chiriac C."/>
            <person name="Salcher M."/>
            <person name="Ghai R."/>
            <person name="Kavagutti S V."/>
        </authorList>
    </citation>
    <scope>NUCLEOTIDE SEQUENCE</scope>
</reference>
<dbReference type="SUPFAM" id="SSF103256">
    <property type="entry name" value="Hypothetical protein TM0160"/>
    <property type="match status" value="1"/>
</dbReference>
<gene>
    <name evidence="2" type="ORF">UFOPK2992_01683</name>
</gene>
<dbReference type="InterPro" id="IPR036104">
    <property type="entry name" value="BFN_sf"/>
</dbReference>
<dbReference type="PROSITE" id="PS51658">
    <property type="entry name" value="BFN"/>
    <property type="match status" value="1"/>
</dbReference>
<sequence length="110" mass="12191">MTHDLLVQFLTLLDATVDRVVITEIREHTYYATIHLQTAAGLRELSSRPSDAMAIAARTGAPIYATSELLDEVGQEPEVEHAELGEGEAESILDEFRDFIENISPEDFSS</sequence>
<dbReference type="Gene3D" id="3.10.690.10">
    <property type="entry name" value="Bifunctional nuclease domain"/>
    <property type="match status" value="1"/>
</dbReference>
<dbReference type="EMBL" id="CAFAAI010000336">
    <property type="protein sequence ID" value="CAB4812630.1"/>
    <property type="molecule type" value="Genomic_DNA"/>
</dbReference>
<feature type="domain" description="BFN" evidence="1">
    <location>
        <begin position="1"/>
        <end position="77"/>
    </location>
</feature>
<organism evidence="2">
    <name type="scientific">freshwater metagenome</name>
    <dbReference type="NCBI Taxonomy" id="449393"/>
    <lineage>
        <taxon>unclassified sequences</taxon>
        <taxon>metagenomes</taxon>
        <taxon>ecological metagenomes</taxon>
    </lineage>
</organism>